<keyword evidence="6" id="KW-1185">Reference proteome</keyword>
<accession>A0AAN7YUF1</accession>
<name>A0AAN7YUF1_9MYCE</name>
<evidence type="ECO:0000256" key="3">
    <source>
        <dbReference type="SAM" id="MobiDB-lite"/>
    </source>
</evidence>
<gene>
    <name evidence="5" type="ORF">RB653_007175</name>
</gene>
<dbReference type="GO" id="GO:0034472">
    <property type="term" value="P:snRNA 3'-end processing"/>
    <property type="evidence" value="ECO:0007669"/>
    <property type="project" value="TreeGrafter"/>
</dbReference>
<organism evidence="5 6">
    <name type="scientific">Dictyostelium firmibasis</name>
    <dbReference type="NCBI Taxonomy" id="79012"/>
    <lineage>
        <taxon>Eukaryota</taxon>
        <taxon>Amoebozoa</taxon>
        <taxon>Evosea</taxon>
        <taxon>Eumycetozoa</taxon>
        <taxon>Dictyostelia</taxon>
        <taxon>Dictyosteliales</taxon>
        <taxon>Dictyosteliaceae</taxon>
        <taxon>Dictyostelium</taxon>
    </lineage>
</organism>
<dbReference type="PANTHER" id="PTHR13532:SF3">
    <property type="entry name" value="INTEGRATOR COMPLEX SUBUNIT 14"/>
    <property type="match status" value="1"/>
</dbReference>
<feature type="region of interest" description="Disordered" evidence="3">
    <location>
        <begin position="189"/>
        <end position="208"/>
    </location>
</feature>
<dbReference type="PROSITE" id="PS50234">
    <property type="entry name" value="VWFA"/>
    <property type="match status" value="1"/>
</dbReference>
<dbReference type="Gene3D" id="3.40.50.410">
    <property type="entry name" value="von Willebrand factor, type A domain"/>
    <property type="match status" value="1"/>
</dbReference>
<comment type="similarity">
    <text evidence="2">Belongs to the Integrator subunit 14 family.</text>
</comment>
<feature type="domain" description="VWFA" evidence="4">
    <location>
        <begin position="2"/>
        <end position="222"/>
    </location>
</feature>
<evidence type="ECO:0000313" key="5">
    <source>
        <dbReference type="EMBL" id="KAK5576037.1"/>
    </source>
</evidence>
<dbReference type="FunFam" id="3.40.50.410:FF:000177">
    <property type="entry name" value="Uncharacterized protein"/>
    <property type="match status" value="1"/>
</dbReference>
<evidence type="ECO:0000256" key="2">
    <source>
        <dbReference type="ARBA" id="ARBA00061449"/>
    </source>
</evidence>
<dbReference type="Proteomes" id="UP001344447">
    <property type="component" value="Unassembled WGS sequence"/>
</dbReference>
<dbReference type="PANTHER" id="PTHR13532">
    <property type="match status" value="1"/>
</dbReference>
<sequence length="723" mass="83953">MPTVLLLDVSISMAHSIFRINNIDKNNNEEEIKTYFDVLKSTIGYFLSTLTSKFTSYMANPITLLTYSSDVNIVIPFTKGFQEFLNEFENVDIRLSDRTDLLNALNQVSELIQATYGNSTSTSTEIFIFTDQCTAFDQCGESTFSKIKKFQFPFIHQFHFISICIKDNHLNHSNNHLIYLNDLSNINNNSNSNNNNNNNNQLNNNEKDNNQIRVNNNFRGTIDIVKLNGQIKNNSNNIMQLNIELTNIISRIVHNNYNLYKCVLVFGRLSSPMTVYPNPMTLLHFLNNGGIPKSIFMNGTTVNDKDNNNQLSMSILSIIGYLPNKSLNNIPSLSRHVLIPLISDSKPSTLPPLGPVLQSCLRNEKKTAIVHIQNNWYGMINSTYENDVPVLALSLFEPNVDLPFLGEDLTCLELGNLNDLQQQQQLLLQQQQLQQQQQGIPQKIQMLPPQLPFPPVQSQFTMSYNTVAEPNIIPYIKMDSIHSDFTKISRLFKSLPQKLESIFSECEKIRLLALMYQPSLLKALLTLVNEEIRTNKIPDEKTYYYLAELLLFIENPVEPITANNLAYSINSKNPPQQPQQLQQQQQHQHQPQHQQHQPQHQQQHQQQHQHQPQQQQHQQQHQPQQQHQQPQQQQQIQQHQQIQHHQQHQQQQYQPQQYEQQQQQNQYSQYQQYQQNDQHYQQQQQQYQSSNNSYQNRDHLPHSSSHHHSGGSSSNNRGRKEKK</sequence>
<comment type="caution">
    <text evidence="5">The sequence shown here is derived from an EMBL/GenBank/DDBJ whole genome shotgun (WGS) entry which is preliminary data.</text>
</comment>
<dbReference type="InterPro" id="IPR002035">
    <property type="entry name" value="VWF_A"/>
</dbReference>
<reference evidence="5 6" key="1">
    <citation type="submission" date="2023-11" db="EMBL/GenBank/DDBJ databases">
        <title>Dfirmibasis_genome.</title>
        <authorList>
            <person name="Edelbroek B."/>
            <person name="Kjellin J."/>
            <person name="Jerlstrom-Hultqvist J."/>
            <person name="Soderbom F."/>
        </authorList>
    </citation>
    <scope>NUCLEOTIDE SEQUENCE [LARGE SCALE GENOMIC DNA]</scope>
    <source>
        <strain evidence="5 6">TNS-C-14</strain>
    </source>
</reference>
<proteinExistence type="inferred from homology"/>
<dbReference type="InterPro" id="IPR039841">
    <property type="entry name" value="INTS14"/>
</dbReference>
<dbReference type="AlphaFoldDB" id="A0AAN7YUF1"/>
<evidence type="ECO:0000256" key="1">
    <source>
        <dbReference type="ARBA" id="ARBA00016816"/>
    </source>
</evidence>
<evidence type="ECO:0000313" key="6">
    <source>
        <dbReference type="Proteomes" id="UP001344447"/>
    </source>
</evidence>
<evidence type="ECO:0000259" key="4">
    <source>
        <dbReference type="PROSITE" id="PS50234"/>
    </source>
</evidence>
<dbReference type="CDD" id="cd00198">
    <property type="entry name" value="vWFA"/>
    <property type="match status" value="1"/>
</dbReference>
<dbReference type="SUPFAM" id="SSF53300">
    <property type="entry name" value="vWA-like"/>
    <property type="match status" value="1"/>
</dbReference>
<feature type="compositionally biased region" description="Low complexity" evidence="3">
    <location>
        <begin position="189"/>
        <end position="204"/>
    </location>
</feature>
<dbReference type="Pfam" id="PF13519">
    <property type="entry name" value="VWA_2"/>
    <property type="match status" value="1"/>
</dbReference>
<dbReference type="InterPro" id="IPR036465">
    <property type="entry name" value="vWFA_dom_sf"/>
</dbReference>
<dbReference type="EMBL" id="JAVFKY010000005">
    <property type="protein sequence ID" value="KAK5576037.1"/>
    <property type="molecule type" value="Genomic_DNA"/>
</dbReference>
<feature type="region of interest" description="Disordered" evidence="3">
    <location>
        <begin position="567"/>
        <end position="723"/>
    </location>
</feature>
<dbReference type="GO" id="GO:0032039">
    <property type="term" value="C:integrator complex"/>
    <property type="evidence" value="ECO:0007669"/>
    <property type="project" value="InterPro"/>
</dbReference>
<protein>
    <recommendedName>
        <fullName evidence="1">Integrator complex subunit 14</fullName>
    </recommendedName>
</protein>
<feature type="compositionally biased region" description="Low complexity" evidence="3">
    <location>
        <begin position="578"/>
        <end position="688"/>
    </location>
</feature>